<evidence type="ECO:0000313" key="1">
    <source>
        <dbReference type="EMBL" id="MFC5179540.1"/>
    </source>
</evidence>
<gene>
    <name evidence="1" type="ORF">ACFPGP_22905</name>
</gene>
<protein>
    <recommendedName>
        <fullName evidence="3">DUF2283 domain-containing protein</fullName>
    </recommendedName>
</protein>
<dbReference type="RefSeq" id="WP_378593804.1">
    <property type="nucleotide sequence ID" value="NZ_JBHSKD010000029.1"/>
</dbReference>
<reference evidence="2" key="1">
    <citation type="journal article" date="2019" name="Int. J. Syst. Evol. Microbiol.">
        <title>The Global Catalogue of Microorganisms (GCM) 10K type strain sequencing project: providing services to taxonomists for standard genome sequencing and annotation.</title>
        <authorList>
            <consortium name="The Broad Institute Genomics Platform"/>
            <consortium name="The Broad Institute Genome Sequencing Center for Infectious Disease"/>
            <person name="Wu L."/>
            <person name="Ma J."/>
        </authorList>
    </citation>
    <scope>NUCLEOTIDE SEQUENCE [LARGE SCALE GENOMIC DNA]</scope>
    <source>
        <strain evidence="2">DFY41</strain>
    </source>
</reference>
<sequence>MADYQVDLEVDFANEDETGYIWVFLDEAREPERIVPGAVLTLREGEDLAMGQVIDLVPAADGTVVHIELLPGAIEEYQAAIERLTARHA</sequence>
<dbReference type="EMBL" id="JBHSKD010000029">
    <property type="protein sequence ID" value="MFC5179540.1"/>
    <property type="molecule type" value="Genomic_DNA"/>
</dbReference>
<dbReference type="Proteomes" id="UP001596087">
    <property type="component" value="Unassembled WGS sequence"/>
</dbReference>
<organism evidence="1 2">
    <name type="scientific">Nocardioides taihuensis</name>
    <dbReference type="NCBI Taxonomy" id="1835606"/>
    <lineage>
        <taxon>Bacteria</taxon>
        <taxon>Bacillati</taxon>
        <taxon>Actinomycetota</taxon>
        <taxon>Actinomycetes</taxon>
        <taxon>Propionibacteriales</taxon>
        <taxon>Nocardioidaceae</taxon>
        <taxon>Nocardioides</taxon>
    </lineage>
</organism>
<accession>A0ABW0BQ48</accession>
<evidence type="ECO:0000313" key="2">
    <source>
        <dbReference type="Proteomes" id="UP001596087"/>
    </source>
</evidence>
<keyword evidence="2" id="KW-1185">Reference proteome</keyword>
<comment type="caution">
    <text evidence="1">The sequence shown here is derived from an EMBL/GenBank/DDBJ whole genome shotgun (WGS) entry which is preliminary data.</text>
</comment>
<evidence type="ECO:0008006" key="3">
    <source>
        <dbReference type="Google" id="ProtNLM"/>
    </source>
</evidence>
<proteinExistence type="predicted"/>
<name>A0ABW0BQ48_9ACTN</name>